<name>A0A834TTX4_9FABA</name>
<dbReference type="OrthoDB" id="671687at2759"/>
<dbReference type="InterPro" id="IPR012340">
    <property type="entry name" value="NA-bd_OB-fold"/>
</dbReference>
<comment type="caution">
    <text evidence="2">The sequence shown here is derived from an EMBL/GenBank/DDBJ whole genome shotgun (WGS) entry which is preliminary data.</text>
</comment>
<keyword evidence="2" id="KW-0238">DNA-binding</keyword>
<reference evidence="2" key="1">
    <citation type="submission" date="2020-09" db="EMBL/GenBank/DDBJ databases">
        <title>Genome-Enabled Discovery of Anthraquinone Biosynthesis in Senna tora.</title>
        <authorList>
            <person name="Kang S.-H."/>
            <person name="Pandey R.P."/>
            <person name="Lee C.-M."/>
            <person name="Sim J.-S."/>
            <person name="Jeong J.-T."/>
            <person name="Choi B.-S."/>
            <person name="Jung M."/>
            <person name="Ginzburg D."/>
            <person name="Zhao K."/>
            <person name="Won S.Y."/>
            <person name="Oh T.-J."/>
            <person name="Yu Y."/>
            <person name="Kim N.-H."/>
            <person name="Lee O.R."/>
            <person name="Lee T.-H."/>
            <person name="Bashyal P."/>
            <person name="Kim T.-S."/>
            <person name="Lee W.-H."/>
            <person name="Kawkins C."/>
            <person name="Kim C.-K."/>
            <person name="Kim J.S."/>
            <person name="Ahn B.O."/>
            <person name="Rhee S.Y."/>
            <person name="Sohng J.K."/>
        </authorList>
    </citation>
    <scope>NUCLEOTIDE SEQUENCE</scope>
    <source>
        <tissue evidence="2">Leaf</tissue>
    </source>
</reference>
<dbReference type="GO" id="GO:0003677">
    <property type="term" value="F:DNA binding"/>
    <property type="evidence" value="ECO:0007669"/>
    <property type="project" value="UniProtKB-KW"/>
</dbReference>
<dbReference type="SUPFAM" id="SSF50249">
    <property type="entry name" value="Nucleic acid-binding proteins"/>
    <property type="match status" value="1"/>
</dbReference>
<dbReference type="AlphaFoldDB" id="A0A834TTX4"/>
<gene>
    <name evidence="2" type="ORF">G2W53_018065</name>
</gene>
<dbReference type="EMBL" id="JAAIUW010000006">
    <property type="protein sequence ID" value="KAF7826901.1"/>
    <property type="molecule type" value="Genomic_DNA"/>
</dbReference>
<dbReference type="Pfam" id="PF08646">
    <property type="entry name" value="Rep_fac-A_C"/>
    <property type="match status" value="1"/>
</dbReference>
<dbReference type="InterPro" id="IPR013955">
    <property type="entry name" value="Rep_factor-A_C"/>
</dbReference>
<proteinExistence type="predicted"/>
<dbReference type="Gene3D" id="2.40.50.140">
    <property type="entry name" value="Nucleic acid-binding proteins"/>
    <property type="match status" value="1"/>
</dbReference>
<organism evidence="2 3">
    <name type="scientific">Senna tora</name>
    <dbReference type="NCBI Taxonomy" id="362788"/>
    <lineage>
        <taxon>Eukaryota</taxon>
        <taxon>Viridiplantae</taxon>
        <taxon>Streptophyta</taxon>
        <taxon>Embryophyta</taxon>
        <taxon>Tracheophyta</taxon>
        <taxon>Spermatophyta</taxon>
        <taxon>Magnoliopsida</taxon>
        <taxon>eudicotyledons</taxon>
        <taxon>Gunneridae</taxon>
        <taxon>Pentapetalae</taxon>
        <taxon>rosids</taxon>
        <taxon>fabids</taxon>
        <taxon>Fabales</taxon>
        <taxon>Fabaceae</taxon>
        <taxon>Caesalpinioideae</taxon>
        <taxon>Cassia clade</taxon>
        <taxon>Senna</taxon>
    </lineage>
</organism>
<protein>
    <submittedName>
        <fullName evidence="2">Replication protein A 70 kDa DNA-binding subunit B-like</fullName>
    </submittedName>
</protein>
<evidence type="ECO:0000313" key="2">
    <source>
        <dbReference type="EMBL" id="KAF7826901.1"/>
    </source>
</evidence>
<accession>A0A834TTX4</accession>
<feature type="domain" description="Replication factor A C-terminal" evidence="1">
    <location>
        <begin position="103"/>
        <end position="183"/>
    </location>
</feature>
<evidence type="ECO:0000259" key="1">
    <source>
        <dbReference type="Pfam" id="PF08646"/>
    </source>
</evidence>
<sequence>MANYKEGPIVIALQHCKINEFNGQRSLANSMHATRILIIEDLEGFMGFDDNQSALDLKSSLNGNYTSSVLSASLNDDSFTSMMLTSISELLIAADDRDLDGAIFYCTKCETSVSTPMASFRVELVVIDDTSPANITLFDCDASKFLGITTNYLKRKATQATDDQMQPIEEFDKFLSILFVFKVATPSFTM</sequence>
<keyword evidence="3" id="KW-1185">Reference proteome</keyword>
<evidence type="ECO:0000313" key="3">
    <source>
        <dbReference type="Proteomes" id="UP000634136"/>
    </source>
</evidence>
<dbReference type="Proteomes" id="UP000634136">
    <property type="component" value="Unassembled WGS sequence"/>
</dbReference>